<dbReference type="Proteomes" id="UP000267844">
    <property type="component" value="Unassembled WGS sequence"/>
</dbReference>
<feature type="domain" description="HTH cro/C1-type" evidence="2">
    <location>
        <begin position="17"/>
        <end position="71"/>
    </location>
</feature>
<dbReference type="Gene3D" id="1.10.260.40">
    <property type="entry name" value="lambda repressor-like DNA-binding domains"/>
    <property type="match status" value="1"/>
</dbReference>
<dbReference type="SUPFAM" id="SSF47413">
    <property type="entry name" value="lambda repressor-like DNA-binding domains"/>
    <property type="match status" value="1"/>
</dbReference>
<dbReference type="PANTHER" id="PTHR36924:SF1">
    <property type="entry name" value="ANTITOXIN HIGA-1"/>
    <property type="match status" value="1"/>
</dbReference>
<dbReference type="InterPro" id="IPR001387">
    <property type="entry name" value="Cro/C1-type_HTH"/>
</dbReference>
<dbReference type="NCBIfam" id="TIGR02607">
    <property type="entry name" value="antidote_HigA"/>
    <property type="match status" value="1"/>
</dbReference>
<reference evidence="3 4" key="1">
    <citation type="submission" date="2018-10" db="EMBL/GenBank/DDBJ databases">
        <title>Transmission dynamics of multidrug resistant bacteria on intensive care unit surfaces.</title>
        <authorList>
            <person name="D'Souza A.W."/>
            <person name="Potter R.F."/>
            <person name="Wallace M."/>
            <person name="Shupe A."/>
            <person name="Patel S."/>
            <person name="Sun S."/>
            <person name="Gul D."/>
            <person name="Kwon J.H."/>
            <person name="Andleeb S."/>
            <person name="Burnham C.-A.D."/>
            <person name="Dantas G."/>
        </authorList>
    </citation>
    <scope>NUCLEOTIDE SEQUENCE [LARGE SCALE GENOMIC DNA]</scope>
    <source>
        <strain evidence="3 4">WF_348</strain>
    </source>
</reference>
<dbReference type="AlphaFoldDB" id="A0A427BET3"/>
<protein>
    <submittedName>
        <fullName evidence="3">Addiction module antidote protein, HigA family</fullName>
    </submittedName>
</protein>
<gene>
    <name evidence="3" type="primary">higA</name>
    <name evidence="3" type="ORF">EGI89_14810</name>
</gene>
<evidence type="ECO:0000313" key="3">
    <source>
        <dbReference type="EMBL" id="RRT87428.1"/>
    </source>
</evidence>
<evidence type="ECO:0000313" key="4">
    <source>
        <dbReference type="Proteomes" id="UP000267844"/>
    </source>
</evidence>
<accession>A0A427BET3</accession>
<dbReference type="PROSITE" id="PS50943">
    <property type="entry name" value="HTH_CROC1"/>
    <property type="match status" value="1"/>
</dbReference>
<proteinExistence type="predicted"/>
<dbReference type="EMBL" id="RHPO01000056">
    <property type="protein sequence ID" value="RRT87428.1"/>
    <property type="molecule type" value="Genomic_DNA"/>
</dbReference>
<dbReference type="SMART" id="SM00530">
    <property type="entry name" value="HTH_XRE"/>
    <property type="match status" value="1"/>
</dbReference>
<dbReference type="InterPro" id="IPR013430">
    <property type="entry name" value="Toxin_antidote_HigA"/>
</dbReference>
<dbReference type="PANTHER" id="PTHR36924">
    <property type="entry name" value="ANTITOXIN HIGA-1"/>
    <property type="match status" value="1"/>
</dbReference>
<dbReference type="CDD" id="cd00093">
    <property type="entry name" value="HTH_XRE"/>
    <property type="match status" value="1"/>
</dbReference>
<evidence type="ECO:0000259" key="2">
    <source>
        <dbReference type="PROSITE" id="PS50943"/>
    </source>
</evidence>
<comment type="caution">
    <text evidence="3">The sequence shown here is derived from an EMBL/GenBank/DDBJ whole genome shotgun (WGS) entry which is preliminary data.</text>
</comment>
<name>A0A427BET3_9FLAO</name>
<organism evidence="3 4">
    <name type="scientific">Empedobacter falsenii</name>
    <dbReference type="NCBI Taxonomy" id="343874"/>
    <lineage>
        <taxon>Bacteria</taxon>
        <taxon>Pseudomonadati</taxon>
        <taxon>Bacteroidota</taxon>
        <taxon>Flavobacteriia</taxon>
        <taxon>Flavobacteriales</taxon>
        <taxon>Weeksellaceae</taxon>
        <taxon>Empedobacter</taxon>
    </lineage>
</organism>
<keyword evidence="1" id="KW-0238">DNA-binding</keyword>
<evidence type="ECO:0000256" key="1">
    <source>
        <dbReference type="ARBA" id="ARBA00023125"/>
    </source>
</evidence>
<sequence length="87" mass="10093">MTTKRSKELNVHPSDILKDLLENEKLSISNFSKLLNISRVTMYKVINKRGSITPNLAIRIAYVFGGNPDFWLRLQRKYDLINAEKGR</sequence>
<dbReference type="GO" id="GO:0003677">
    <property type="term" value="F:DNA binding"/>
    <property type="evidence" value="ECO:0007669"/>
    <property type="project" value="UniProtKB-KW"/>
</dbReference>
<dbReference type="RefSeq" id="WP_125350769.1">
    <property type="nucleotide sequence ID" value="NZ_RHPN01000058.1"/>
</dbReference>
<dbReference type="InterPro" id="IPR010982">
    <property type="entry name" value="Lambda_DNA-bd_dom_sf"/>
</dbReference>